<protein>
    <submittedName>
        <fullName evidence="2">Uncharacterized protein</fullName>
    </submittedName>
</protein>
<accession>A0A1F7JKX4</accession>
<evidence type="ECO:0000256" key="1">
    <source>
        <dbReference type="SAM" id="Phobius"/>
    </source>
</evidence>
<name>A0A1F7JKX4_9BACT</name>
<feature type="transmembrane region" description="Helical" evidence="1">
    <location>
        <begin position="21"/>
        <end position="39"/>
    </location>
</feature>
<evidence type="ECO:0000313" key="2">
    <source>
        <dbReference type="EMBL" id="OGK56266.1"/>
    </source>
</evidence>
<keyword evidence="1" id="KW-0812">Transmembrane</keyword>
<dbReference type="AlphaFoldDB" id="A0A1F7JKX4"/>
<evidence type="ECO:0000313" key="3">
    <source>
        <dbReference type="Proteomes" id="UP000176376"/>
    </source>
</evidence>
<dbReference type="Proteomes" id="UP000176376">
    <property type="component" value="Unassembled WGS sequence"/>
</dbReference>
<organism evidence="2 3">
    <name type="scientific">Candidatus Roizmanbacteria bacterium RIFCSPLOWO2_02_FULL_38_10</name>
    <dbReference type="NCBI Taxonomy" id="1802074"/>
    <lineage>
        <taxon>Bacteria</taxon>
        <taxon>Candidatus Roizmaniibacteriota</taxon>
    </lineage>
</organism>
<dbReference type="EMBL" id="MGAY01000043">
    <property type="protein sequence ID" value="OGK56266.1"/>
    <property type="molecule type" value="Genomic_DNA"/>
</dbReference>
<gene>
    <name evidence="2" type="ORF">A3J15_03595</name>
</gene>
<proteinExistence type="predicted"/>
<comment type="caution">
    <text evidence="2">The sequence shown here is derived from an EMBL/GenBank/DDBJ whole genome shotgun (WGS) entry which is preliminary data.</text>
</comment>
<keyword evidence="1" id="KW-1133">Transmembrane helix</keyword>
<reference evidence="2 3" key="1">
    <citation type="journal article" date="2016" name="Nat. Commun.">
        <title>Thousands of microbial genomes shed light on interconnected biogeochemical processes in an aquifer system.</title>
        <authorList>
            <person name="Anantharaman K."/>
            <person name="Brown C.T."/>
            <person name="Hug L.A."/>
            <person name="Sharon I."/>
            <person name="Castelle C.J."/>
            <person name="Probst A.J."/>
            <person name="Thomas B.C."/>
            <person name="Singh A."/>
            <person name="Wilkins M.J."/>
            <person name="Karaoz U."/>
            <person name="Brodie E.L."/>
            <person name="Williams K.H."/>
            <person name="Hubbard S.S."/>
            <person name="Banfield J.F."/>
        </authorList>
    </citation>
    <scope>NUCLEOTIDE SEQUENCE [LARGE SCALE GENOMIC DNA]</scope>
</reference>
<sequence length="60" mass="7152">MGRRKFSPHFDIKGLGKFFRYFFLLGHLFFLADVHFIYLECISAKKNQRWPDKARALSEG</sequence>
<keyword evidence="1" id="KW-0472">Membrane</keyword>